<dbReference type="SUPFAM" id="SSF53850">
    <property type="entry name" value="Periplasmic binding protein-like II"/>
    <property type="match status" value="1"/>
</dbReference>
<sequence length="417" mass="45139">MNKMKRTLAAALGCILAISGLTACGSSQSDGTETLEYMGAPATGTPQRKAIEKLVAKFEKANPGINIKLVTGTSSYESDIKVRLSGNNAPDIFNTHGWSRDRYANFLEPLQNRSWAKNVSPVIDSSIKNDKGEFYALPMQMAVTGITYNATVLEKAGVDPSDITSWDDFSDACAKVTATGAACIGASGKENWTVGQIVDYSAYGMFSDSELENMKNGKFEADSYQKLASMIRKWAEAKYFNVDYTAATSDDLSKMLANDTLAFTFQGISVASNVTNYNPDVKLGFIPYPSGNGDPYIVSGEDYALGVSKTSKHKDSALKFIDFMAQPENYQVYTDATSSVPAIEGVKAQLGVMTDSYDTWITKKDTETVPVFDRVYLPNGIWNTMCTTTDGLVTGQMDAAGATGQMKTQFESLSSSK</sequence>
<reference evidence="6 7" key="1">
    <citation type="journal article" date="2016" name="Sci. Rep.">
        <title>Evaluation of genetic diversity among strains of the human gut commensal Bifidobacterium adolescentis.</title>
        <authorList>
            <person name="Duranti S."/>
            <person name="Milani C."/>
            <person name="Lugli G.A."/>
            <person name="Mancabelli L."/>
            <person name="Turroni F."/>
            <person name="Ferrario C."/>
            <person name="Mangifesta M."/>
            <person name="Viappiani A."/>
            <person name="Sanchez B."/>
            <person name="Margolles A."/>
            <person name="van Sinderen D."/>
            <person name="Ventura M."/>
        </authorList>
    </citation>
    <scope>NUCLEOTIDE SEQUENCE [LARGE SCALE GENOMIC DNA]</scope>
    <source>
        <strain evidence="6 7">AL46-2</strain>
    </source>
</reference>
<dbReference type="RefSeq" id="WP_229037360.1">
    <property type="nucleotide sequence ID" value="NZ_JABEZS010000007.1"/>
</dbReference>
<evidence type="ECO:0000256" key="4">
    <source>
        <dbReference type="ARBA" id="ARBA00023139"/>
    </source>
</evidence>
<dbReference type="Proteomes" id="UP000193905">
    <property type="component" value="Unassembled WGS sequence"/>
</dbReference>
<dbReference type="Gene3D" id="3.40.190.10">
    <property type="entry name" value="Periplasmic binding protein-like II"/>
    <property type="match status" value="2"/>
</dbReference>
<keyword evidence="2" id="KW-0732">Signal</keyword>
<dbReference type="InterPro" id="IPR006059">
    <property type="entry name" value="SBP"/>
</dbReference>
<name>A0A1X2ZNQ2_BIFAD</name>
<dbReference type="Pfam" id="PF01547">
    <property type="entry name" value="SBP_bac_1"/>
    <property type="match status" value="1"/>
</dbReference>
<dbReference type="PROSITE" id="PS51257">
    <property type="entry name" value="PROKAR_LIPOPROTEIN"/>
    <property type="match status" value="1"/>
</dbReference>
<evidence type="ECO:0000256" key="3">
    <source>
        <dbReference type="ARBA" id="ARBA00023136"/>
    </source>
</evidence>
<evidence type="ECO:0000313" key="7">
    <source>
        <dbReference type="Proteomes" id="UP000193905"/>
    </source>
</evidence>
<keyword evidence="5" id="KW-0449">Lipoprotein</keyword>
<organism evidence="6 7">
    <name type="scientific">Bifidobacterium adolescentis</name>
    <dbReference type="NCBI Taxonomy" id="1680"/>
    <lineage>
        <taxon>Bacteria</taxon>
        <taxon>Bacillati</taxon>
        <taxon>Actinomycetota</taxon>
        <taxon>Actinomycetes</taxon>
        <taxon>Bifidobacteriales</taxon>
        <taxon>Bifidobacteriaceae</taxon>
        <taxon>Bifidobacterium</taxon>
    </lineage>
</organism>
<dbReference type="AlphaFoldDB" id="A0A1X2ZNQ2"/>
<accession>A0A1X2ZNQ2</accession>
<protein>
    <submittedName>
        <fullName evidence="6">ABC transporter substrate-binding protein</fullName>
    </submittedName>
</protein>
<evidence type="ECO:0000256" key="5">
    <source>
        <dbReference type="ARBA" id="ARBA00023288"/>
    </source>
</evidence>
<dbReference type="PANTHER" id="PTHR43649">
    <property type="entry name" value="ARABINOSE-BINDING PROTEIN-RELATED"/>
    <property type="match status" value="1"/>
</dbReference>
<evidence type="ECO:0000256" key="2">
    <source>
        <dbReference type="ARBA" id="ARBA00022729"/>
    </source>
</evidence>
<comment type="caution">
    <text evidence="6">The sequence shown here is derived from an EMBL/GenBank/DDBJ whole genome shotgun (WGS) entry which is preliminary data.</text>
</comment>
<dbReference type="EMBL" id="LNKH01000010">
    <property type="protein sequence ID" value="OSG96022.1"/>
    <property type="molecule type" value="Genomic_DNA"/>
</dbReference>
<gene>
    <name evidence="6" type="ORF">AL0462_1622</name>
</gene>
<dbReference type="PANTHER" id="PTHR43649:SF33">
    <property type="entry name" value="POLYGALACTURONAN_RHAMNOGALACTURONAN-BINDING PROTEIN YTCQ"/>
    <property type="match status" value="1"/>
</dbReference>
<proteinExistence type="predicted"/>
<evidence type="ECO:0000256" key="1">
    <source>
        <dbReference type="ARBA" id="ARBA00022475"/>
    </source>
</evidence>
<evidence type="ECO:0000313" key="6">
    <source>
        <dbReference type="EMBL" id="OSG96022.1"/>
    </source>
</evidence>
<keyword evidence="4" id="KW-0564">Palmitate</keyword>
<keyword evidence="3" id="KW-0472">Membrane</keyword>
<keyword evidence="1" id="KW-1003">Cell membrane</keyword>
<dbReference type="InterPro" id="IPR050490">
    <property type="entry name" value="Bact_solute-bd_prot1"/>
</dbReference>